<evidence type="ECO:0000259" key="1">
    <source>
        <dbReference type="Pfam" id="PF13847"/>
    </source>
</evidence>
<reference evidence="2 3" key="1">
    <citation type="submission" date="2014-02" db="EMBL/GenBank/DDBJ databases">
        <title>The small core and large imbalanced accessory genome model reveals a collaborative survival strategy of Sorangium cellulosum strains in nature.</title>
        <authorList>
            <person name="Han K."/>
            <person name="Peng R."/>
            <person name="Blom J."/>
            <person name="Li Y.-Z."/>
        </authorList>
    </citation>
    <scope>NUCLEOTIDE SEQUENCE [LARGE SCALE GENOMIC DNA]</scope>
    <source>
        <strain evidence="2 3">So0011-07</strain>
    </source>
</reference>
<evidence type="ECO:0000313" key="3">
    <source>
        <dbReference type="Proteomes" id="UP000075635"/>
    </source>
</evidence>
<dbReference type="GO" id="GO:0032259">
    <property type="term" value="P:methylation"/>
    <property type="evidence" value="ECO:0007669"/>
    <property type="project" value="UniProtKB-KW"/>
</dbReference>
<feature type="domain" description="Methyltransferase" evidence="1">
    <location>
        <begin position="19"/>
        <end position="128"/>
    </location>
</feature>
<dbReference type="Proteomes" id="UP000075635">
    <property type="component" value="Unassembled WGS sequence"/>
</dbReference>
<sequence>MANIVDDMTRRLLSDAGISAGMRVLDVGCGRGDVSLMISRLVGEQGQVLGLDRDVSPVAAARERARELGLSNVAFVEGDLGEPLPEHGLFDAAVGRRVLMYQRDPVVALRGLARAVRPGGLVVFQENDASMGPASSKPLPLHDRVRGWIWRTVEREGANVHMGFDLASVLERAGLTVEHVRAEAIVQTPRALFPTGLIVRAMLARIVQQGVASAQEIEVDTLEQRLAEELQKANATYVGEMVFGAWARKPA</sequence>
<dbReference type="Pfam" id="PF13847">
    <property type="entry name" value="Methyltransf_31"/>
    <property type="match status" value="1"/>
</dbReference>
<gene>
    <name evidence="2" type="ORF">BE17_08760</name>
</gene>
<keyword evidence="2" id="KW-0489">Methyltransferase</keyword>
<organism evidence="2 3">
    <name type="scientific">Sorangium cellulosum</name>
    <name type="common">Polyangium cellulosum</name>
    <dbReference type="NCBI Taxonomy" id="56"/>
    <lineage>
        <taxon>Bacteria</taxon>
        <taxon>Pseudomonadati</taxon>
        <taxon>Myxococcota</taxon>
        <taxon>Polyangia</taxon>
        <taxon>Polyangiales</taxon>
        <taxon>Polyangiaceae</taxon>
        <taxon>Sorangium</taxon>
    </lineage>
</organism>
<dbReference type="CDD" id="cd02440">
    <property type="entry name" value="AdoMet_MTases"/>
    <property type="match status" value="1"/>
</dbReference>
<name>A0A150RFE6_SORCE</name>
<dbReference type="InterPro" id="IPR025714">
    <property type="entry name" value="Methyltranfer_dom"/>
</dbReference>
<proteinExistence type="predicted"/>
<dbReference type="PANTHER" id="PTHR43861">
    <property type="entry name" value="TRANS-ACONITATE 2-METHYLTRANSFERASE-RELATED"/>
    <property type="match status" value="1"/>
</dbReference>
<dbReference type="GO" id="GO:0008168">
    <property type="term" value="F:methyltransferase activity"/>
    <property type="evidence" value="ECO:0007669"/>
    <property type="project" value="UniProtKB-KW"/>
</dbReference>
<evidence type="ECO:0000313" key="2">
    <source>
        <dbReference type="EMBL" id="KYF79024.1"/>
    </source>
</evidence>
<dbReference type="EMBL" id="JEMB01002703">
    <property type="protein sequence ID" value="KYF79024.1"/>
    <property type="molecule type" value="Genomic_DNA"/>
</dbReference>
<dbReference type="InterPro" id="IPR029063">
    <property type="entry name" value="SAM-dependent_MTases_sf"/>
</dbReference>
<protein>
    <submittedName>
        <fullName evidence="2">Methyltransferase</fullName>
    </submittedName>
</protein>
<dbReference type="Gene3D" id="3.40.50.150">
    <property type="entry name" value="Vaccinia Virus protein VP39"/>
    <property type="match status" value="1"/>
</dbReference>
<dbReference type="AlphaFoldDB" id="A0A150RFE6"/>
<keyword evidence="2" id="KW-0808">Transferase</keyword>
<dbReference type="SUPFAM" id="SSF53335">
    <property type="entry name" value="S-adenosyl-L-methionine-dependent methyltransferases"/>
    <property type="match status" value="1"/>
</dbReference>
<accession>A0A150RFE6</accession>
<comment type="caution">
    <text evidence="2">The sequence shown here is derived from an EMBL/GenBank/DDBJ whole genome shotgun (WGS) entry which is preliminary data.</text>
</comment>